<sequence>MVWGMELVWLVISIGKSDCGDTGIGKINSGKHIPRGCVVSGNAFAIEQAPPTLNGGMKSQLTIQMFFARMGYL</sequence>
<organism evidence="1">
    <name type="scientific">Candidatus Methanogaster sp. ANME-2c ERB4</name>
    <dbReference type="NCBI Taxonomy" id="2759911"/>
    <lineage>
        <taxon>Archaea</taxon>
        <taxon>Methanobacteriati</taxon>
        <taxon>Methanobacteriota</taxon>
        <taxon>Stenosarchaea group</taxon>
        <taxon>Methanomicrobia</taxon>
        <taxon>Methanosarcinales</taxon>
        <taxon>ANME-2 cluster</taxon>
        <taxon>Candidatus Methanogasteraceae</taxon>
        <taxon>Candidatus Methanogaster</taxon>
    </lineage>
</organism>
<evidence type="ECO:0000313" key="3">
    <source>
        <dbReference type="EMBL" id="QNO44669.1"/>
    </source>
</evidence>
<evidence type="ECO:0000313" key="1">
    <source>
        <dbReference type="EMBL" id="QNO43538.1"/>
    </source>
</evidence>
<proteinExistence type="predicted"/>
<dbReference type="EMBL" id="MT630846">
    <property type="protein sequence ID" value="QNO43587.1"/>
    <property type="molecule type" value="Genomic_DNA"/>
</dbReference>
<dbReference type="EMBL" id="MT630845">
    <property type="protein sequence ID" value="QNO43538.1"/>
    <property type="molecule type" value="Genomic_DNA"/>
</dbReference>
<dbReference type="EMBL" id="MT630996">
    <property type="protein sequence ID" value="QNO44669.1"/>
    <property type="molecule type" value="Genomic_DNA"/>
</dbReference>
<name>A0A7G9Y6A4_9EURY</name>
<accession>A0A7G9Y6A4</accession>
<dbReference type="AlphaFoldDB" id="A0A7G9Y6A4"/>
<dbReference type="EMBL" id="MT631421">
    <property type="protein sequence ID" value="QNO50314.1"/>
    <property type="molecule type" value="Genomic_DNA"/>
</dbReference>
<evidence type="ECO:0000313" key="4">
    <source>
        <dbReference type="EMBL" id="QNO50314.1"/>
    </source>
</evidence>
<protein>
    <submittedName>
        <fullName evidence="1">Uncharacterized protein</fullName>
    </submittedName>
</protein>
<gene>
    <name evidence="4" type="ORF">CCHAJIPP_00002</name>
    <name evidence="3" type="ORF">FAIAHACK_00006</name>
    <name evidence="1" type="ORF">HMEJMANM_00007</name>
    <name evidence="2" type="ORF">MNENOFAE_00006</name>
</gene>
<evidence type="ECO:0000313" key="2">
    <source>
        <dbReference type="EMBL" id="QNO43587.1"/>
    </source>
</evidence>
<reference evidence="1" key="1">
    <citation type="submission" date="2020-06" db="EMBL/GenBank/DDBJ databases">
        <title>Unique genomic features of the anaerobic methanotrophic archaea.</title>
        <authorList>
            <person name="Chadwick G.L."/>
            <person name="Skennerton C.T."/>
            <person name="Laso-Perez R."/>
            <person name="Leu A.O."/>
            <person name="Speth D.R."/>
            <person name="Yu H."/>
            <person name="Morgan-Lang C."/>
            <person name="Hatzenpichler R."/>
            <person name="Goudeau D."/>
            <person name="Malmstrom R."/>
            <person name="Brazelton W.J."/>
            <person name="Woyke T."/>
            <person name="Hallam S.J."/>
            <person name="Tyson G.W."/>
            <person name="Wegener G."/>
            <person name="Boetius A."/>
            <person name="Orphan V."/>
        </authorList>
    </citation>
    <scope>NUCLEOTIDE SEQUENCE</scope>
</reference>